<protein>
    <submittedName>
        <fullName evidence="1">Uncharacterized protein</fullName>
    </submittedName>
</protein>
<keyword evidence="2" id="KW-1185">Reference proteome</keyword>
<organism evidence="1 2">
    <name type="scientific">Brassica cretica</name>
    <name type="common">Mustard</name>
    <dbReference type="NCBI Taxonomy" id="69181"/>
    <lineage>
        <taxon>Eukaryota</taxon>
        <taxon>Viridiplantae</taxon>
        <taxon>Streptophyta</taxon>
        <taxon>Embryophyta</taxon>
        <taxon>Tracheophyta</taxon>
        <taxon>Spermatophyta</taxon>
        <taxon>Magnoliopsida</taxon>
        <taxon>eudicotyledons</taxon>
        <taxon>Gunneridae</taxon>
        <taxon>Pentapetalae</taxon>
        <taxon>rosids</taxon>
        <taxon>malvids</taxon>
        <taxon>Brassicales</taxon>
        <taxon>Brassicaceae</taxon>
        <taxon>Brassiceae</taxon>
        <taxon>Brassica</taxon>
    </lineage>
</organism>
<proteinExistence type="predicted"/>
<dbReference type="EMBL" id="QGKV02001507">
    <property type="protein sequence ID" value="KAF3532160.1"/>
    <property type="molecule type" value="Genomic_DNA"/>
</dbReference>
<dbReference type="Proteomes" id="UP000266723">
    <property type="component" value="Unassembled WGS sequence"/>
</dbReference>
<accession>A0ABQ7BJR6</accession>
<comment type="caution">
    <text evidence="1">The sequence shown here is derived from an EMBL/GenBank/DDBJ whole genome shotgun (WGS) entry which is preliminary data.</text>
</comment>
<name>A0ABQ7BJR6_BRACR</name>
<sequence>MIHQQNIKVLAPSSPYRNSSAPLKLFEVAPGLTDLDSLWSVTVLSYPPWLFLPGPAEEGRRAYSSYLPLCSVTRLKSTTSLFRISAPFIRRGLRRHGCRRHQAPDTAKRKLDPLL</sequence>
<gene>
    <name evidence="1" type="ORF">DY000_02044004</name>
</gene>
<reference evidence="1 2" key="1">
    <citation type="journal article" date="2020" name="BMC Genomics">
        <title>Intraspecific diversification of the crop wild relative Brassica cretica Lam. using demographic model selection.</title>
        <authorList>
            <person name="Kioukis A."/>
            <person name="Michalopoulou V.A."/>
            <person name="Briers L."/>
            <person name="Pirintsos S."/>
            <person name="Studholme D.J."/>
            <person name="Pavlidis P."/>
            <person name="Sarris P.F."/>
        </authorList>
    </citation>
    <scope>NUCLEOTIDE SEQUENCE [LARGE SCALE GENOMIC DNA]</scope>
    <source>
        <strain evidence="2">cv. PFS-1207/04</strain>
    </source>
</reference>
<evidence type="ECO:0000313" key="1">
    <source>
        <dbReference type="EMBL" id="KAF3532160.1"/>
    </source>
</evidence>
<evidence type="ECO:0000313" key="2">
    <source>
        <dbReference type="Proteomes" id="UP000266723"/>
    </source>
</evidence>